<accession>A0A2S7SQP1</accession>
<keyword evidence="4" id="KW-1185">Reference proteome</keyword>
<gene>
    <name evidence="3" type="ORF">CJD36_020330</name>
</gene>
<protein>
    <submittedName>
        <fullName evidence="3">ATPase</fullName>
    </submittedName>
</protein>
<dbReference type="InterPro" id="IPR023393">
    <property type="entry name" value="START-like_dom_sf"/>
</dbReference>
<proteinExistence type="inferred from homology"/>
<dbReference type="SUPFAM" id="SSF55961">
    <property type="entry name" value="Bet v1-like"/>
    <property type="match status" value="1"/>
</dbReference>
<dbReference type="Proteomes" id="UP000239872">
    <property type="component" value="Unassembled WGS sequence"/>
</dbReference>
<dbReference type="RefSeq" id="WP_105041129.1">
    <property type="nucleotide sequence ID" value="NZ_PPSL01000007.1"/>
</dbReference>
<dbReference type="EMBL" id="PPSL01000007">
    <property type="protein sequence ID" value="PQJ09223.1"/>
    <property type="molecule type" value="Genomic_DNA"/>
</dbReference>
<dbReference type="Gene3D" id="3.30.530.20">
    <property type="match status" value="1"/>
</dbReference>
<feature type="domain" description="Activator of Hsp90 ATPase homologue 1/2-like C-terminal" evidence="2">
    <location>
        <begin position="24"/>
        <end position="135"/>
    </location>
</feature>
<dbReference type="AlphaFoldDB" id="A0A2S7SQP1"/>
<comment type="similarity">
    <text evidence="1">Belongs to the AHA1 family.</text>
</comment>
<dbReference type="OrthoDB" id="287565at2"/>
<dbReference type="Pfam" id="PF08327">
    <property type="entry name" value="AHSA1"/>
    <property type="match status" value="1"/>
</dbReference>
<sequence length="146" mass="16698">MEKRDYSVSILVDQTPNEVFNSINNVRGWWQGKIEGSTDKLNDEFTYQMVDVHFSKQKVTELIPNKKVVWHVTDSKINFVVDKDEWTDTEIVFDISTEGNKTKVTFTHQGLVPAIECYGGCSGAWGRLVQESLYSLITTRKGVDVF</sequence>
<name>A0A2S7SQP1_9BACT</name>
<evidence type="ECO:0000313" key="4">
    <source>
        <dbReference type="Proteomes" id="UP000239872"/>
    </source>
</evidence>
<evidence type="ECO:0000256" key="1">
    <source>
        <dbReference type="ARBA" id="ARBA00006817"/>
    </source>
</evidence>
<dbReference type="CDD" id="cd07814">
    <property type="entry name" value="SRPBCC_CalC_Aha1-like"/>
    <property type="match status" value="1"/>
</dbReference>
<evidence type="ECO:0000259" key="2">
    <source>
        <dbReference type="Pfam" id="PF08327"/>
    </source>
</evidence>
<organism evidence="3 4">
    <name type="scientific">Flavipsychrobacter stenotrophus</name>
    <dbReference type="NCBI Taxonomy" id="2077091"/>
    <lineage>
        <taxon>Bacteria</taxon>
        <taxon>Pseudomonadati</taxon>
        <taxon>Bacteroidota</taxon>
        <taxon>Chitinophagia</taxon>
        <taxon>Chitinophagales</taxon>
        <taxon>Chitinophagaceae</taxon>
        <taxon>Flavipsychrobacter</taxon>
    </lineage>
</organism>
<dbReference type="InterPro" id="IPR013538">
    <property type="entry name" value="ASHA1/2-like_C"/>
</dbReference>
<comment type="caution">
    <text evidence="3">The sequence shown here is derived from an EMBL/GenBank/DDBJ whole genome shotgun (WGS) entry which is preliminary data.</text>
</comment>
<reference evidence="3 4" key="1">
    <citation type="submission" date="2018-01" db="EMBL/GenBank/DDBJ databases">
        <title>A novel member of the phylum Bacteroidetes isolated from glacier ice.</title>
        <authorList>
            <person name="Liu Q."/>
            <person name="Xin Y.-H."/>
        </authorList>
    </citation>
    <scope>NUCLEOTIDE SEQUENCE [LARGE SCALE GENOMIC DNA]</scope>
    <source>
        <strain evidence="3 4">RB1R16</strain>
    </source>
</reference>
<evidence type="ECO:0000313" key="3">
    <source>
        <dbReference type="EMBL" id="PQJ09223.1"/>
    </source>
</evidence>